<evidence type="ECO:0000313" key="2">
    <source>
        <dbReference type="EMBL" id="UWD35111.1"/>
    </source>
</evidence>
<sequence length="279" mass="33260">MKSREYKRFYLNWKWYYYVGILLLILYMFVLSIKYGIINEGWYMNNKNETHALILSYDAMNSFFTTHVNFITAIWLIVIILQYDKINPSNSWARICRNLVLNLNLMMFIGFLIGLIFNKPEIANQLVSLEKWTTYQAVVTIVIHFIIPLALVVIYFFEQTTYYYEFKKIKSYLGELLIANIYPCIYLGFISTRSIVYKNAGIEQFRFVYGFLNFEKPLIGSSSVIYFILLLLFIIFSTTLTQMIVMFYNNICFNIKNKYFNTDLKDKNNKIYDKQIVNN</sequence>
<keyword evidence="3" id="KW-1185">Reference proteome</keyword>
<keyword evidence="1" id="KW-0812">Transmembrane</keyword>
<keyword evidence="1" id="KW-0472">Membrane</keyword>
<gene>
    <name evidence="2" type="ORF">NX779_00420</name>
</gene>
<evidence type="ECO:0000256" key="1">
    <source>
        <dbReference type="SAM" id="Phobius"/>
    </source>
</evidence>
<reference evidence="2" key="1">
    <citation type="submission" date="2022-08" db="EMBL/GenBank/DDBJ databases">
        <title>Complete genome sequence of Mycoplasma cottewii type strain VIS.</title>
        <authorList>
            <person name="Spergser J."/>
        </authorList>
    </citation>
    <scope>NUCLEOTIDE SEQUENCE</scope>
    <source>
        <strain evidence="2">VIS</strain>
    </source>
</reference>
<evidence type="ECO:0008006" key="4">
    <source>
        <dbReference type="Google" id="ProtNLM"/>
    </source>
</evidence>
<evidence type="ECO:0000313" key="3">
    <source>
        <dbReference type="Proteomes" id="UP001059819"/>
    </source>
</evidence>
<feature type="transmembrane region" description="Helical" evidence="1">
    <location>
        <begin position="63"/>
        <end position="83"/>
    </location>
</feature>
<proteinExistence type="predicted"/>
<feature type="transmembrane region" description="Helical" evidence="1">
    <location>
        <begin position="95"/>
        <end position="117"/>
    </location>
</feature>
<dbReference type="RefSeq" id="WP_259430269.1">
    <property type="nucleotide sequence ID" value="NZ_CP103424.1"/>
</dbReference>
<accession>A0ABY5TZS1</accession>
<name>A0ABY5TZS1_9MOLU</name>
<organism evidence="2 3">
    <name type="scientific">Mycoplasma cottewii</name>
    <dbReference type="NCBI Taxonomy" id="51364"/>
    <lineage>
        <taxon>Bacteria</taxon>
        <taxon>Bacillati</taxon>
        <taxon>Mycoplasmatota</taxon>
        <taxon>Mollicutes</taxon>
        <taxon>Mycoplasmataceae</taxon>
        <taxon>Mycoplasma</taxon>
    </lineage>
</organism>
<feature type="transmembrane region" description="Helical" evidence="1">
    <location>
        <begin position="15"/>
        <end position="38"/>
    </location>
</feature>
<feature type="transmembrane region" description="Helical" evidence="1">
    <location>
        <begin position="137"/>
        <end position="157"/>
    </location>
</feature>
<keyword evidence="1" id="KW-1133">Transmembrane helix</keyword>
<dbReference type="EMBL" id="CP103424">
    <property type="protein sequence ID" value="UWD35111.1"/>
    <property type="molecule type" value="Genomic_DNA"/>
</dbReference>
<feature type="transmembrane region" description="Helical" evidence="1">
    <location>
        <begin position="169"/>
        <end position="189"/>
    </location>
</feature>
<dbReference type="Proteomes" id="UP001059819">
    <property type="component" value="Chromosome"/>
</dbReference>
<protein>
    <recommendedName>
        <fullName evidence="4">DUF1600 domain-containing protein</fullName>
    </recommendedName>
</protein>
<feature type="transmembrane region" description="Helical" evidence="1">
    <location>
        <begin position="224"/>
        <end position="248"/>
    </location>
</feature>